<gene>
    <name evidence="2" type="ORF">D187_004087</name>
</gene>
<dbReference type="OrthoDB" id="9793626at2"/>
<dbReference type="EMBL" id="ANAH02000025">
    <property type="protein sequence ID" value="EPX58331.1"/>
    <property type="molecule type" value="Genomic_DNA"/>
</dbReference>
<dbReference type="GO" id="GO:0051287">
    <property type="term" value="F:NAD binding"/>
    <property type="evidence" value="ECO:0007669"/>
    <property type="project" value="InterPro"/>
</dbReference>
<comment type="caution">
    <text evidence="2">The sequence shown here is derived from an EMBL/GenBank/DDBJ whole genome shotgun (WGS) entry which is preliminary data.</text>
</comment>
<dbReference type="InterPro" id="IPR006140">
    <property type="entry name" value="D-isomer_DH_NAD-bd"/>
</dbReference>
<proteinExistence type="predicted"/>
<dbReference type="AlphaFoldDB" id="S9P550"/>
<evidence type="ECO:0000313" key="2">
    <source>
        <dbReference type="EMBL" id="EPX58331.1"/>
    </source>
</evidence>
<dbReference type="Proteomes" id="UP000011682">
    <property type="component" value="Unassembled WGS sequence"/>
</dbReference>
<name>S9P550_CYSF2</name>
<feature type="domain" description="D-isomer specific 2-hydroxyacid dehydrogenase NAD-binding" evidence="1">
    <location>
        <begin position="46"/>
        <end position="80"/>
    </location>
</feature>
<dbReference type="RefSeq" id="WP_002630531.1">
    <property type="nucleotide sequence ID" value="NZ_ANAH02000025.1"/>
</dbReference>
<evidence type="ECO:0000313" key="3">
    <source>
        <dbReference type="Proteomes" id="UP000011682"/>
    </source>
</evidence>
<accession>S9P550</accession>
<keyword evidence="3" id="KW-1185">Reference proteome</keyword>
<reference evidence="2" key="1">
    <citation type="submission" date="2013-05" db="EMBL/GenBank/DDBJ databases">
        <title>Genome assembly of Cystobacter fuscus DSM 2262.</title>
        <authorList>
            <person name="Sharma G."/>
            <person name="Khatri I."/>
            <person name="Kaur C."/>
            <person name="Mayilraj S."/>
            <person name="Subramanian S."/>
        </authorList>
    </citation>
    <scope>NUCLEOTIDE SEQUENCE [LARGE SCALE GENOMIC DNA]</scope>
    <source>
        <strain evidence="2">DSM 2262</strain>
    </source>
</reference>
<sequence length="86" mass="9500">MRIAFISRSSGYRPLAERLAAKLPAHEVVVRGTSRPLVLEGVERALKTEAMEVALRSERLGGAGLDVFWQEPVDPRHPILLLRVGS</sequence>
<organism evidence="2 3">
    <name type="scientific">Cystobacter fuscus (strain ATCC 25194 / DSM 2262 / NBRC 100088 / M29)</name>
    <dbReference type="NCBI Taxonomy" id="1242864"/>
    <lineage>
        <taxon>Bacteria</taxon>
        <taxon>Pseudomonadati</taxon>
        <taxon>Myxococcota</taxon>
        <taxon>Myxococcia</taxon>
        <taxon>Myxococcales</taxon>
        <taxon>Cystobacterineae</taxon>
        <taxon>Archangiaceae</taxon>
        <taxon>Cystobacter</taxon>
    </lineage>
</organism>
<dbReference type="Gene3D" id="3.40.50.720">
    <property type="entry name" value="NAD(P)-binding Rossmann-like Domain"/>
    <property type="match status" value="1"/>
</dbReference>
<dbReference type="Pfam" id="PF02826">
    <property type="entry name" value="2-Hacid_dh_C"/>
    <property type="match status" value="1"/>
</dbReference>
<protein>
    <recommendedName>
        <fullName evidence="1">D-isomer specific 2-hydroxyacid dehydrogenase NAD-binding domain-containing protein</fullName>
    </recommendedName>
</protein>
<evidence type="ECO:0000259" key="1">
    <source>
        <dbReference type="Pfam" id="PF02826"/>
    </source>
</evidence>